<dbReference type="AlphaFoldDB" id="A0A2K9NDU8"/>
<dbReference type="OrthoDB" id="7597202at2"/>
<keyword evidence="2" id="KW-1185">Reference proteome</keyword>
<accession>A0A2K9NDU8</accession>
<dbReference type="EMBL" id="CP025611">
    <property type="protein sequence ID" value="AUN31267.1"/>
    <property type="molecule type" value="Genomic_DNA"/>
</dbReference>
<evidence type="ECO:0000313" key="1">
    <source>
        <dbReference type="EMBL" id="AUN31267.1"/>
    </source>
</evidence>
<dbReference type="RefSeq" id="WP_102112874.1">
    <property type="nucleotide sequence ID" value="NZ_BMGN01000005.1"/>
</dbReference>
<dbReference type="Proteomes" id="UP000234752">
    <property type="component" value="Chromosome eg_1"/>
</dbReference>
<name>A0A2K9NDU8_9PROT</name>
<proteinExistence type="predicted"/>
<evidence type="ECO:0000313" key="2">
    <source>
        <dbReference type="Proteomes" id="UP000234752"/>
    </source>
</evidence>
<organism evidence="1 2">
    <name type="scientific">Niveispirillum cyanobacteriorum</name>
    <dbReference type="NCBI Taxonomy" id="1612173"/>
    <lineage>
        <taxon>Bacteria</taxon>
        <taxon>Pseudomonadati</taxon>
        <taxon>Pseudomonadota</taxon>
        <taxon>Alphaproteobacteria</taxon>
        <taxon>Rhodospirillales</taxon>
        <taxon>Azospirillaceae</taxon>
        <taxon>Niveispirillum</taxon>
    </lineage>
</organism>
<dbReference type="KEGG" id="ncb:C0V82_14245"/>
<gene>
    <name evidence="1" type="ORF">C0V82_14245</name>
</gene>
<protein>
    <submittedName>
        <fullName evidence="1">Uncharacterized protein</fullName>
    </submittedName>
</protein>
<sequence length="94" mass="10178">MANRGNIPCEVPGCGGTRAQGYLLCSPCWRAVPRRLQSCVYSSFRAWQAVLTQKPADMPAMREASASYRAAAKAATDAACANRFPDLHQAMKEA</sequence>
<reference evidence="1 2" key="1">
    <citation type="submission" date="2017-12" db="EMBL/GenBank/DDBJ databases">
        <title>Genomes of bacteria within cyanobacterial aggregates.</title>
        <authorList>
            <person name="Cai H."/>
        </authorList>
    </citation>
    <scope>NUCLEOTIDE SEQUENCE [LARGE SCALE GENOMIC DNA]</scope>
    <source>
        <strain evidence="1 2">TH16</strain>
    </source>
</reference>